<dbReference type="FunFam" id="3.40.50.2300:FF:000001">
    <property type="entry name" value="DNA-binding response regulator PhoB"/>
    <property type="match status" value="1"/>
</dbReference>
<reference evidence="13" key="2">
    <citation type="submission" date="2016-04" db="EMBL/GenBank/DDBJ databases">
        <title>First Complete Genome Sequence of a Subdivision 6 Acidobacterium.</title>
        <authorList>
            <person name="Huang S."/>
            <person name="Vieira S."/>
            <person name="Bunk B."/>
            <person name="Riedel T."/>
            <person name="Sproeer C."/>
            <person name="Overmann J."/>
        </authorList>
    </citation>
    <scope>NUCLEOTIDE SEQUENCE [LARGE SCALE GENOMIC DNA]</scope>
    <source>
        <strain evidence="13">DSM 100886 HEG_-6_39</strain>
    </source>
</reference>
<dbReference type="SUPFAM" id="SSF46894">
    <property type="entry name" value="C-terminal effector domain of the bipartite response regulators"/>
    <property type="match status" value="1"/>
</dbReference>
<organism evidence="12 13">
    <name type="scientific">Luteitalea pratensis</name>
    <dbReference type="NCBI Taxonomy" id="1855912"/>
    <lineage>
        <taxon>Bacteria</taxon>
        <taxon>Pseudomonadati</taxon>
        <taxon>Acidobacteriota</taxon>
        <taxon>Vicinamibacteria</taxon>
        <taxon>Vicinamibacterales</taxon>
        <taxon>Vicinamibacteraceae</taxon>
        <taxon>Luteitalea</taxon>
    </lineage>
</organism>
<dbReference type="InterPro" id="IPR001789">
    <property type="entry name" value="Sig_transdc_resp-reg_receiver"/>
</dbReference>
<dbReference type="InterPro" id="IPR011006">
    <property type="entry name" value="CheY-like_superfamily"/>
</dbReference>
<dbReference type="CDD" id="cd00383">
    <property type="entry name" value="trans_reg_C"/>
    <property type="match status" value="1"/>
</dbReference>
<evidence type="ECO:0000259" key="11">
    <source>
        <dbReference type="PROSITE" id="PS51755"/>
    </source>
</evidence>
<evidence type="ECO:0000256" key="3">
    <source>
        <dbReference type="ARBA" id="ARBA00023012"/>
    </source>
</evidence>
<keyword evidence="2 8" id="KW-0597">Phosphoprotein</keyword>
<dbReference type="Pfam" id="PF00072">
    <property type="entry name" value="Response_reg"/>
    <property type="match status" value="1"/>
</dbReference>
<dbReference type="GO" id="GO:0006355">
    <property type="term" value="P:regulation of DNA-templated transcription"/>
    <property type="evidence" value="ECO:0007669"/>
    <property type="project" value="InterPro"/>
</dbReference>
<proteinExistence type="predicted"/>
<dbReference type="STRING" id="1855912.LuPra_00499"/>
<dbReference type="GO" id="GO:0005829">
    <property type="term" value="C:cytosol"/>
    <property type="evidence" value="ECO:0007669"/>
    <property type="project" value="TreeGrafter"/>
</dbReference>
<keyword evidence="6" id="KW-0804">Transcription</keyword>
<dbReference type="SMART" id="SM00862">
    <property type="entry name" value="Trans_reg_C"/>
    <property type="match status" value="1"/>
</dbReference>
<comment type="function">
    <text evidence="7">This protein is a positive regulator for the phosphate regulon. Transcription of this operon is positively regulated by PhoB and PhoR when phosphate is limited.</text>
</comment>
<dbReference type="Gene3D" id="3.40.50.2300">
    <property type="match status" value="1"/>
</dbReference>
<dbReference type="PANTHER" id="PTHR48111:SF4">
    <property type="entry name" value="DNA-BINDING DUAL TRANSCRIPTIONAL REGULATOR OMPR"/>
    <property type="match status" value="1"/>
</dbReference>
<dbReference type="GO" id="GO:0000156">
    <property type="term" value="F:phosphorelay response regulator activity"/>
    <property type="evidence" value="ECO:0007669"/>
    <property type="project" value="TreeGrafter"/>
</dbReference>
<evidence type="ECO:0000259" key="10">
    <source>
        <dbReference type="PROSITE" id="PS50110"/>
    </source>
</evidence>
<evidence type="ECO:0000313" key="12">
    <source>
        <dbReference type="EMBL" id="AMY07332.1"/>
    </source>
</evidence>
<evidence type="ECO:0000256" key="4">
    <source>
        <dbReference type="ARBA" id="ARBA00023015"/>
    </source>
</evidence>
<evidence type="ECO:0000256" key="5">
    <source>
        <dbReference type="ARBA" id="ARBA00023125"/>
    </source>
</evidence>
<feature type="modified residue" description="4-aspartylphosphate" evidence="8">
    <location>
        <position position="52"/>
    </location>
</feature>
<dbReference type="PANTHER" id="PTHR48111">
    <property type="entry name" value="REGULATOR OF RPOS"/>
    <property type="match status" value="1"/>
</dbReference>
<dbReference type="Pfam" id="PF00486">
    <property type="entry name" value="Trans_reg_C"/>
    <property type="match status" value="1"/>
</dbReference>
<reference evidence="12 13" key="1">
    <citation type="journal article" date="2016" name="Genome Announc.">
        <title>First Complete Genome Sequence of a Subdivision 6 Acidobacterium Strain.</title>
        <authorList>
            <person name="Huang S."/>
            <person name="Vieira S."/>
            <person name="Bunk B."/>
            <person name="Riedel T."/>
            <person name="Sproer C."/>
            <person name="Overmann J."/>
        </authorList>
    </citation>
    <scope>NUCLEOTIDE SEQUENCE [LARGE SCALE GENOMIC DNA]</scope>
    <source>
        <strain evidence="13">DSM 100886 HEG_-6_39</strain>
    </source>
</reference>
<keyword evidence="5 9" id="KW-0238">DNA-binding</keyword>
<keyword evidence="3" id="KW-0902">Two-component regulatory system</keyword>
<dbReference type="SMART" id="SM00448">
    <property type="entry name" value="REC"/>
    <property type="match status" value="1"/>
</dbReference>
<dbReference type="SUPFAM" id="SSF52172">
    <property type="entry name" value="CheY-like"/>
    <property type="match status" value="1"/>
</dbReference>
<name>A0A143PFI7_LUTPR</name>
<evidence type="ECO:0000256" key="7">
    <source>
        <dbReference type="ARBA" id="ARBA00024735"/>
    </source>
</evidence>
<evidence type="ECO:0000256" key="6">
    <source>
        <dbReference type="ARBA" id="ARBA00023163"/>
    </source>
</evidence>
<dbReference type="FunFam" id="1.10.10.10:FF:000018">
    <property type="entry name" value="DNA-binding response regulator ResD"/>
    <property type="match status" value="1"/>
</dbReference>
<protein>
    <recommendedName>
        <fullName evidence="1">Phosphate regulon transcriptional regulatory protein PhoB</fullName>
    </recommendedName>
</protein>
<sequence length="238" mass="26377">MAHVLVVDDEPHIGELVSLHLSFEGHTSDRFLDGRAALEAARAQAYDLFIVDVMLPGLDGVALCRALRQQPSTRRVPVLLLTARRDETDKVLGLDSGADDYLTKPFGVRELMARVRALLRRALPAPHAPGEMPMADVLRRDGLEIDASRHQVTVDGRVIDTTAHEFAVLKVLASNPGIVFSREALIRRAWGPDTHVTERSVDTIVKRLRQKIESNPAEPERLLTVWGVGYKFRDVASA</sequence>
<dbReference type="InterPro" id="IPR001867">
    <property type="entry name" value="OmpR/PhoB-type_DNA-bd"/>
</dbReference>
<evidence type="ECO:0000313" key="13">
    <source>
        <dbReference type="Proteomes" id="UP000076079"/>
    </source>
</evidence>
<dbReference type="OrthoDB" id="9802426at2"/>
<dbReference type="AlphaFoldDB" id="A0A143PFI7"/>
<dbReference type="KEGG" id="abac:LuPra_00499"/>
<dbReference type="Proteomes" id="UP000076079">
    <property type="component" value="Chromosome"/>
</dbReference>
<feature type="domain" description="Response regulatory" evidence="10">
    <location>
        <begin position="3"/>
        <end position="119"/>
    </location>
</feature>
<evidence type="ECO:0000256" key="8">
    <source>
        <dbReference type="PROSITE-ProRule" id="PRU00169"/>
    </source>
</evidence>
<dbReference type="InterPro" id="IPR036388">
    <property type="entry name" value="WH-like_DNA-bd_sf"/>
</dbReference>
<dbReference type="Gene3D" id="1.10.10.10">
    <property type="entry name" value="Winged helix-like DNA-binding domain superfamily/Winged helix DNA-binding domain"/>
    <property type="match status" value="1"/>
</dbReference>
<accession>A0A143PFI7</accession>
<dbReference type="PROSITE" id="PS51755">
    <property type="entry name" value="OMPR_PHOB"/>
    <property type="match status" value="1"/>
</dbReference>
<dbReference type="RefSeq" id="WP_110169296.1">
    <property type="nucleotide sequence ID" value="NZ_CP015136.1"/>
</dbReference>
<feature type="domain" description="OmpR/PhoB-type" evidence="11">
    <location>
        <begin position="135"/>
        <end position="234"/>
    </location>
</feature>
<dbReference type="PROSITE" id="PS50110">
    <property type="entry name" value="RESPONSE_REGULATORY"/>
    <property type="match status" value="1"/>
</dbReference>
<gene>
    <name evidence="12" type="primary">arlR</name>
    <name evidence="12" type="ORF">LuPra_00499</name>
</gene>
<dbReference type="Gene3D" id="6.10.250.690">
    <property type="match status" value="1"/>
</dbReference>
<feature type="DNA-binding region" description="OmpR/PhoB-type" evidence="9">
    <location>
        <begin position="135"/>
        <end position="234"/>
    </location>
</feature>
<dbReference type="GO" id="GO:0032993">
    <property type="term" value="C:protein-DNA complex"/>
    <property type="evidence" value="ECO:0007669"/>
    <property type="project" value="TreeGrafter"/>
</dbReference>
<keyword evidence="4" id="KW-0805">Transcription regulation</keyword>
<dbReference type="InterPro" id="IPR039420">
    <property type="entry name" value="WalR-like"/>
</dbReference>
<keyword evidence="13" id="KW-1185">Reference proteome</keyword>
<dbReference type="EMBL" id="CP015136">
    <property type="protein sequence ID" value="AMY07332.1"/>
    <property type="molecule type" value="Genomic_DNA"/>
</dbReference>
<dbReference type="InterPro" id="IPR016032">
    <property type="entry name" value="Sig_transdc_resp-reg_C-effctor"/>
</dbReference>
<evidence type="ECO:0000256" key="9">
    <source>
        <dbReference type="PROSITE-ProRule" id="PRU01091"/>
    </source>
</evidence>
<dbReference type="GO" id="GO:0000976">
    <property type="term" value="F:transcription cis-regulatory region binding"/>
    <property type="evidence" value="ECO:0007669"/>
    <property type="project" value="TreeGrafter"/>
</dbReference>
<evidence type="ECO:0000256" key="1">
    <source>
        <dbReference type="ARBA" id="ARBA00013332"/>
    </source>
</evidence>
<evidence type="ECO:0000256" key="2">
    <source>
        <dbReference type="ARBA" id="ARBA00022553"/>
    </source>
</evidence>